<dbReference type="AlphaFoldDB" id="A0A1J5TQU9"/>
<dbReference type="GO" id="GO:0002938">
    <property type="term" value="P:tRNA guanine ribose methylation"/>
    <property type="evidence" value="ECO:0007669"/>
    <property type="project" value="TreeGrafter"/>
</dbReference>
<keyword evidence="3 8" id="KW-0808">Transferase</keyword>
<dbReference type="CDD" id="cd18092">
    <property type="entry name" value="SpoU-like_TrmH"/>
    <property type="match status" value="1"/>
</dbReference>
<dbReference type="PANTHER" id="PTHR43453">
    <property type="entry name" value="RRNA METHYLASE-LIKE"/>
    <property type="match status" value="1"/>
</dbReference>
<evidence type="ECO:0000256" key="2">
    <source>
        <dbReference type="ARBA" id="ARBA00022603"/>
    </source>
</evidence>
<feature type="domain" description="tRNA/rRNA methyltransferase SpoU type" evidence="7">
    <location>
        <begin position="23"/>
        <end position="176"/>
    </location>
</feature>
<comment type="caution">
    <text evidence="8">The sequence shown here is derived from an EMBL/GenBank/DDBJ whole genome shotgun (WGS) entry which is preliminary data.</text>
</comment>
<dbReference type="InterPro" id="IPR029028">
    <property type="entry name" value="Alpha/beta_knot_MTases"/>
</dbReference>
<dbReference type="InterPro" id="IPR033671">
    <property type="entry name" value="TrmH"/>
</dbReference>
<sequence>MVNEKSNLRKRADEIKNGRCRNLIAVLEEPSDPMNIGTVIRNINALGVDKLYIVDSRNLVPDDWQSMKEKKTILKSSVSAIKWSFVKKFKSTEECLQHLEKNKFISIVTSPHVKGKTNVILHKGDYTQKRLAVWFGKESIGISDLAVERSMACINIEMFGIIESLNLATSTGIVLYEITKQRREFQNSKSKKSKGNKF</sequence>
<dbReference type="SUPFAM" id="SSF75217">
    <property type="entry name" value="alpha/beta knot"/>
    <property type="match status" value="1"/>
</dbReference>
<organism evidence="8">
    <name type="scientific">mine drainage metagenome</name>
    <dbReference type="NCBI Taxonomy" id="410659"/>
    <lineage>
        <taxon>unclassified sequences</taxon>
        <taxon>metagenomes</taxon>
        <taxon>ecological metagenomes</taxon>
    </lineage>
</organism>
<dbReference type="EMBL" id="MLJW01000012">
    <property type="protein sequence ID" value="OIR14366.1"/>
    <property type="molecule type" value="Genomic_DNA"/>
</dbReference>
<keyword evidence="4" id="KW-0949">S-adenosyl-L-methionine</keyword>
<evidence type="ECO:0000256" key="4">
    <source>
        <dbReference type="ARBA" id="ARBA00022691"/>
    </source>
</evidence>
<dbReference type="InterPro" id="IPR029026">
    <property type="entry name" value="tRNA_m1G_MTases_N"/>
</dbReference>
<keyword evidence="6" id="KW-0694">RNA-binding</keyword>
<reference evidence="8" key="1">
    <citation type="submission" date="2016-10" db="EMBL/GenBank/DDBJ databases">
        <title>Sequence of Gallionella enrichment culture.</title>
        <authorList>
            <person name="Poehlein A."/>
            <person name="Muehling M."/>
            <person name="Daniel R."/>
        </authorList>
    </citation>
    <scope>NUCLEOTIDE SEQUENCE</scope>
</reference>
<dbReference type="GO" id="GO:0141100">
    <property type="term" value="F:tRNA (guanine(18)-2'-O)-methyltransferase activity"/>
    <property type="evidence" value="ECO:0007669"/>
    <property type="project" value="UniProtKB-EC"/>
</dbReference>
<proteinExistence type="predicted"/>
<protein>
    <submittedName>
        <fullName evidence="8">tRNA (Guanosine(18)-2'-O)-methyltransferase</fullName>
        <ecNumber evidence="8">2.1.1.34</ecNumber>
    </submittedName>
</protein>
<evidence type="ECO:0000256" key="5">
    <source>
        <dbReference type="ARBA" id="ARBA00022694"/>
    </source>
</evidence>
<evidence type="ECO:0000313" key="8">
    <source>
        <dbReference type="EMBL" id="OIR14366.1"/>
    </source>
</evidence>
<keyword evidence="1" id="KW-0820">tRNA-binding</keyword>
<dbReference type="InterPro" id="IPR001537">
    <property type="entry name" value="SpoU_MeTrfase"/>
</dbReference>
<evidence type="ECO:0000256" key="1">
    <source>
        <dbReference type="ARBA" id="ARBA00022555"/>
    </source>
</evidence>
<keyword evidence="2 8" id="KW-0489">Methyltransferase</keyword>
<name>A0A1J5TQU9_9ZZZZ</name>
<evidence type="ECO:0000256" key="3">
    <source>
        <dbReference type="ARBA" id="ARBA00022679"/>
    </source>
</evidence>
<dbReference type="EC" id="2.1.1.34" evidence="8"/>
<dbReference type="GO" id="GO:0000049">
    <property type="term" value="F:tRNA binding"/>
    <property type="evidence" value="ECO:0007669"/>
    <property type="project" value="UniProtKB-KW"/>
</dbReference>
<accession>A0A1J5TQU9</accession>
<dbReference type="PANTHER" id="PTHR43453:SF1">
    <property type="entry name" value="TRNA_RRNA METHYLTRANSFERASE SPOU TYPE DOMAIN-CONTAINING PROTEIN"/>
    <property type="match status" value="1"/>
</dbReference>
<dbReference type="Pfam" id="PF00588">
    <property type="entry name" value="SpoU_methylase"/>
    <property type="match status" value="1"/>
</dbReference>
<dbReference type="Gene3D" id="3.40.1280.10">
    <property type="match status" value="1"/>
</dbReference>
<evidence type="ECO:0000259" key="7">
    <source>
        <dbReference type="Pfam" id="PF00588"/>
    </source>
</evidence>
<keyword evidence="5" id="KW-0819">tRNA processing</keyword>
<gene>
    <name evidence="8" type="primary">trmH_2</name>
    <name evidence="8" type="ORF">GALL_48390</name>
</gene>
<evidence type="ECO:0000256" key="6">
    <source>
        <dbReference type="ARBA" id="ARBA00022884"/>
    </source>
</evidence>